<dbReference type="NCBIfam" id="NF000355">
    <property type="entry name" value="ribo_prot_ABC_F"/>
    <property type="match status" value="1"/>
</dbReference>
<dbReference type="AlphaFoldDB" id="A0AAN4UDB6"/>
<feature type="domain" description="ABC transporter" evidence="4">
    <location>
        <begin position="3"/>
        <end position="255"/>
    </location>
</feature>
<feature type="domain" description="ABC transporter" evidence="4">
    <location>
        <begin position="328"/>
        <end position="528"/>
    </location>
</feature>
<dbReference type="InterPro" id="IPR027417">
    <property type="entry name" value="P-loop_NTPase"/>
</dbReference>
<dbReference type="InterPro" id="IPR017871">
    <property type="entry name" value="ABC_transporter-like_CS"/>
</dbReference>
<dbReference type="InterPro" id="IPR032781">
    <property type="entry name" value="ABC_tran_Xtn"/>
</dbReference>
<dbReference type="PROSITE" id="PS00211">
    <property type="entry name" value="ABC_TRANSPORTER_1"/>
    <property type="match status" value="1"/>
</dbReference>
<reference evidence="6" key="1">
    <citation type="submission" date="2019-08" db="EMBL/GenBank/DDBJ databases">
        <authorList>
            <person name="Ishikawa M."/>
            <person name="Suzuki T."/>
            <person name="Matsutani M."/>
        </authorList>
    </citation>
    <scope>NUCLEOTIDE SEQUENCE</scope>
    <source>
        <strain evidence="6">7C1</strain>
        <strain evidence="5">8C4</strain>
    </source>
</reference>
<dbReference type="SUPFAM" id="SSF52540">
    <property type="entry name" value="P-loop containing nucleoside triphosphate hydrolases"/>
    <property type="match status" value="2"/>
</dbReference>
<evidence type="ECO:0000259" key="4">
    <source>
        <dbReference type="PROSITE" id="PS50893"/>
    </source>
</evidence>
<dbReference type="PROSITE" id="PS50893">
    <property type="entry name" value="ABC_TRANSPORTER_2"/>
    <property type="match status" value="2"/>
</dbReference>
<dbReference type="InterPro" id="IPR051309">
    <property type="entry name" value="ABCF_ATPase"/>
</dbReference>
<dbReference type="FunFam" id="3.40.50.300:FF:000011">
    <property type="entry name" value="Putative ABC transporter ATP-binding component"/>
    <property type="match status" value="1"/>
</dbReference>
<dbReference type="CDD" id="cd03221">
    <property type="entry name" value="ABCF_EF-3"/>
    <property type="match status" value="2"/>
</dbReference>
<dbReference type="PANTHER" id="PTHR42855:SF2">
    <property type="entry name" value="DRUG RESISTANCE ABC TRANSPORTER,ATP-BINDING PROTEIN"/>
    <property type="match status" value="1"/>
</dbReference>
<keyword evidence="2" id="KW-0067">ATP-binding</keyword>
<evidence type="ECO:0000256" key="3">
    <source>
        <dbReference type="SAM" id="Coils"/>
    </source>
</evidence>
<feature type="coiled-coil region" evidence="3">
    <location>
        <begin position="244"/>
        <end position="304"/>
    </location>
</feature>
<accession>A0AAN4UDB6</accession>
<reference evidence="6" key="2">
    <citation type="journal article" date="2020" name="Int. Dairy J.">
        <title>Lactic acid bacterial diversity in Brie cheese focusing on salt concentration and pH of isolation medium and characterisation of halophilic and alkaliphilic lactic acid bacterial isolates.</title>
        <authorList>
            <person name="Unno R."/>
            <person name="Matsutani M."/>
            <person name="Suzuki T."/>
            <person name="Kodama K."/>
            <person name="Matsushita H."/>
            <person name="Yamasato K."/>
            <person name="Koizumi Y."/>
            <person name="Ishikawa M."/>
        </authorList>
    </citation>
    <scope>NUCLEOTIDE SEQUENCE</scope>
    <source>
        <strain evidence="6">7C1</strain>
        <strain evidence="5">8C4</strain>
    </source>
</reference>
<dbReference type="InterPro" id="IPR003439">
    <property type="entry name" value="ABC_transporter-like_ATP-bd"/>
</dbReference>
<dbReference type="GO" id="GO:0005524">
    <property type="term" value="F:ATP binding"/>
    <property type="evidence" value="ECO:0007669"/>
    <property type="project" value="UniProtKB-KW"/>
</dbReference>
<evidence type="ECO:0000256" key="2">
    <source>
        <dbReference type="ARBA" id="ARBA00022840"/>
    </source>
</evidence>
<dbReference type="Pfam" id="PF12848">
    <property type="entry name" value="ABC_tran_Xtn"/>
    <property type="match status" value="1"/>
</dbReference>
<dbReference type="GO" id="GO:0016887">
    <property type="term" value="F:ATP hydrolysis activity"/>
    <property type="evidence" value="ECO:0007669"/>
    <property type="project" value="InterPro"/>
</dbReference>
<dbReference type="PANTHER" id="PTHR42855">
    <property type="entry name" value="ABC TRANSPORTER ATP-BINDING SUBUNIT"/>
    <property type="match status" value="1"/>
</dbReference>
<dbReference type="Proteomes" id="UP000886597">
    <property type="component" value="Unassembled WGS sequence"/>
</dbReference>
<proteinExistence type="predicted"/>
<dbReference type="InterPro" id="IPR003593">
    <property type="entry name" value="AAA+_ATPase"/>
</dbReference>
<dbReference type="RefSeq" id="WP_202584395.1">
    <property type="nucleotide sequence ID" value="NZ_BKBO01000040.1"/>
</dbReference>
<dbReference type="SMART" id="SM00382">
    <property type="entry name" value="AAA"/>
    <property type="match status" value="2"/>
</dbReference>
<dbReference type="Proteomes" id="UP000886607">
    <property type="component" value="Unassembled WGS sequence"/>
</dbReference>
<keyword evidence="3" id="KW-0175">Coiled coil</keyword>
<protein>
    <submittedName>
        <fullName evidence="6">ATPase component of ABC transporter with duplicated ATPase domains</fullName>
    </submittedName>
</protein>
<evidence type="ECO:0000256" key="1">
    <source>
        <dbReference type="ARBA" id="ARBA00022741"/>
    </source>
</evidence>
<evidence type="ECO:0000313" key="8">
    <source>
        <dbReference type="Proteomes" id="UP000886607"/>
    </source>
</evidence>
<dbReference type="Gene3D" id="3.40.50.300">
    <property type="entry name" value="P-loop containing nucleotide triphosphate hydrolases"/>
    <property type="match status" value="2"/>
</dbReference>
<name>A0AAN4UDB6_9ENTE</name>
<sequence length="528" mass="60591">MLIQINKINKNFSGTPLFEELSLAINEQEKIGLVGANGTGKTTLFQIITGTEGVAEGVVSRKKGLKIGYVSQIFVESNLTVFDYLDQSFPKLQRLQEQLRVYENKMTDPTTDLEHVMRVYGKLQQEFEDAGGYELEDRMLSTLKGLGLEDKTHAKITTISGGERVRVELAKVLLQEADLLLLDEPTNHLDLAGINWLENYLKTTQAACLVISHDRMFLDHITEKIVEIEDGSLIEYPGNYSRYVQLKEARIAEITKDYELQQKEIQRIQRMIRRYRQWGNEGDNEAFFKKAKELERRLAKLTIVKPPQTPKKRLEGIEQANRSGKEVVIAQGVGKIMGERLLFTDSTFTIYRRERVAILGENGSGKSTLLQLILDKMLPDEGKLTLGSSIKVGYLPQTIAFDQPNQRILDFVKEILPQEQKARQTLARFGFYSEDVHRRIKDLSGGERVRIYLLKLFNKQINFLILDEPTNHLDIYAREEVEELLSEYTGTLLAVTHDRYFLKKNFNDVLIIADQKIKKKPVDFWSDV</sequence>
<comment type="caution">
    <text evidence="6">The sequence shown here is derived from an EMBL/GenBank/DDBJ whole genome shotgun (WGS) entry which is preliminary data.</text>
</comment>
<keyword evidence="8" id="KW-1185">Reference proteome</keyword>
<organism evidence="6 7">
    <name type="scientific">Tetragenococcus koreensis</name>
    <dbReference type="NCBI Taxonomy" id="290335"/>
    <lineage>
        <taxon>Bacteria</taxon>
        <taxon>Bacillati</taxon>
        <taxon>Bacillota</taxon>
        <taxon>Bacilli</taxon>
        <taxon>Lactobacillales</taxon>
        <taxon>Enterococcaceae</taxon>
        <taxon>Tetragenococcus</taxon>
    </lineage>
</organism>
<dbReference type="EMBL" id="BKBO01000040">
    <property type="protein sequence ID" value="GEQ50247.1"/>
    <property type="molecule type" value="Genomic_DNA"/>
</dbReference>
<evidence type="ECO:0000313" key="7">
    <source>
        <dbReference type="Proteomes" id="UP000886597"/>
    </source>
</evidence>
<evidence type="ECO:0000313" key="5">
    <source>
        <dbReference type="EMBL" id="GEQ50247.1"/>
    </source>
</evidence>
<evidence type="ECO:0000313" key="6">
    <source>
        <dbReference type="EMBL" id="GEQ55245.1"/>
    </source>
</evidence>
<dbReference type="EMBL" id="BKBQ01000039">
    <property type="protein sequence ID" value="GEQ55245.1"/>
    <property type="molecule type" value="Genomic_DNA"/>
</dbReference>
<gene>
    <name evidence="6" type="primary">uup_7</name>
    <name evidence="5" type="ORF">TK11N_20990</name>
    <name evidence="6" type="ORF">TK2N_20890</name>
</gene>
<dbReference type="Pfam" id="PF00005">
    <property type="entry name" value="ABC_tran"/>
    <property type="match status" value="2"/>
</dbReference>
<keyword evidence="1" id="KW-0547">Nucleotide-binding</keyword>